<gene>
    <name evidence="1" type="ORF">DCC35_15655</name>
</gene>
<name>A0A4D7JMI6_9BACT</name>
<dbReference type="EMBL" id="CP028923">
    <property type="protein sequence ID" value="QCK16073.1"/>
    <property type="molecule type" value="Genomic_DNA"/>
</dbReference>
<dbReference type="RefSeq" id="WP_137091672.1">
    <property type="nucleotide sequence ID" value="NZ_CP028923.1"/>
</dbReference>
<dbReference type="KEGG" id="fpf:DCC35_15655"/>
<sequence length="133" mass="15242">MKTTSIINKKSIWLTLGIMAAIMIGFTNNAKAADIKLNCCSVDTISEEKVEKNDLKMAIEFIENEILMDQHFGHLSNASYNFVDKSNKVIFSKTYEFMKENEDKELNNLLKNSELIMKDGDDHYYLFTGSQVK</sequence>
<proteinExistence type="predicted"/>
<reference evidence="1 2" key="1">
    <citation type="submission" date="2018-04" db="EMBL/GenBank/DDBJ databases">
        <title>Complete genome uncultured novel isolate.</title>
        <authorList>
            <person name="Merlino G."/>
        </authorList>
    </citation>
    <scope>NUCLEOTIDE SEQUENCE [LARGE SCALE GENOMIC DNA]</scope>
    <source>
        <strain evidence="2">R1DC9</strain>
    </source>
</reference>
<keyword evidence="2" id="KW-1185">Reference proteome</keyword>
<accession>A0A4D7JMI6</accession>
<protein>
    <submittedName>
        <fullName evidence="1">Uncharacterized protein</fullName>
    </submittedName>
</protein>
<evidence type="ECO:0000313" key="2">
    <source>
        <dbReference type="Proteomes" id="UP000298616"/>
    </source>
</evidence>
<evidence type="ECO:0000313" key="1">
    <source>
        <dbReference type="EMBL" id="QCK16073.1"/>
    </source>
</evidence>
<dbReference type="AlphaFoldDB" id="A0A4D7JMI6"/>
<organism evidence="1 2">
    <name type="scientific">Mangrovivirga cuniculi</name>
    <dbReference type="NCBI Taxonomy" id="2715131"/>
    <lineage>
        <taxon>Bacteria</taxon>
        <taxon>Pseudomonadati</taxon>
        <taxon>Bacteroidota</taxon>
        <taxon>Cytophagia</taxon>
        <taxon>Cytophagales</taxon>
        <taxon>Mangrovivirgaceae</taxon>
        <taxon>Mangrovivirga</taxon>
    </lineage>
</organism>
<dbReference type="Proteomes" id="UP000298616">
    <property type="component" value="Chromosome"/>
</dbReference>